<evidence type="ECO:0000256" key="5">
    <source>
        <dbReference type="ARBA" id="ARBA00022692"/>
    </source>
</evidence>
<keyword evidence="4 13" id="KW-0645">Protease</keyword>
<dbReference type="EC" id="3.4.24.-" evidence="11"/>
<evidence type="ECO:0000313" key="14">
    <source>
        <dbReference type="Proteomes" id="UP000199119"/>
    </source>
</evidence>
<dbReference type="GO" id="GO:0016020">
    <property type="term" value="C:membrane"/>
    <property type="evidence" value="ECO:0007669"/>
    <property type="project" value="UniProtKB-SubCell"/>
</dbReference>
<proteinExistence type="inferred from homology"/>
<dbReference type="InterPro" id="IPR001478">
    <property type="entry name" value="PDZ"/>
</dbReference>
<dbReference type="GO" id="GO:0004222">
    <property type="term" value="F:metalloendopeptidase activity"/>
    <property type="evidence" value="ECO:0007669"/>
    <property type="project" value="InterPro"/>
</dbReference>
<name>A0A1I2F5R1_9BURK</name>
<dbReference type="Gene3D" id="2.30.42.10">
    <property type="match status" value="2"/>
</dbReference>
<feature type="domain" description="PDZ" evidence="12">
    <location>
        <begin position="213"/>
        <end position="281"/>
    </location>
</feature>
<dbReference type="OrthoDB" id="9782003at2"/>
<dbReference type="RefSeq" id="WP_092940148.1">
    <property type="nucleotide sequence ID" value="NZ_FONX01000009.1"/>
</dbReference>
<dbReference type="CDD" id="cd06163">
    <property type="entry name" value="S2P-M50_PDZ_RseP-like"/>
    <property type="match status" value="1"/>
</dbReference>
<dbReference type="NCBIfam" id="TIGR00054">
    <property type="entry name" value="RIP metalloprotease RseP"/>
    <property type="match status" value="1"/>
</dbReference>
<accession>A0A1I2F5R1</accession>
<evidence type="ECO:0000256" key="9">
    <source>
        <dbReference type="ARBA" id="ARBA00023049"/>
    </source>
</evidence>
<dbReference type="Proteomes" id="UP000199119">
    <property type="component" value="Unassembled WGS sequence"/>
</dbReference>
<feature type="transmembrane region" description="Helical" evidence="11">
    <location>
        <begin position="97"/>
        <end position="122"/>
    </location>
</feature>
<evidence type="ECO:0000256" key="1">
    <source>
        <dbReference type="ARBA" id="ARBA00001947"/>
    </source>
</evidence>
<evidence type="ECO:0000256" key="10">
    <source>
        <dbReference type="ARBA" id="ARBA00023136"/>
    </source>
</evidence>
<gene>
    <name evidence="13" type="ORF">SAMN04489711_109143</name>
</gene>
<dbReference type="InterPro" id="IPR004387">
    <property type="entry name" value="Pept_M50_Zn"/>
</dbReference>
<keyword evidence="7 11" id="KW-0862">Zinc</keyword>
<keyword evidence="11" id="KW-0479">Metal-binding</keyword>
<evidence type="ECO:0000256" key="8">
    <source>
        <dbReference type="ARBA" id="ARBA00022989"/>
    </source>
</evidence>
<keyword evidence="8 11" id="KW-1133">Transmembrane helix</keyword>
<dbReference type="GO" id="GO:0046872">
    <property type="term" value="F:metal ion binding"/>
    <property type="evidence" value="ECO:0007669"/>
    <property type="project" value="UniProtKB-KW"/>
</dbReference>
<reference evidence="14" key="1">
    <citation type="submission" date="2016-10" db="EMBL/GenBank/DDBJ databases">
        <authorList>
            <person name="Varghese N."/>
            <person name="Submissions S."/>
        </authorList>
    </citation>
    <scope>NUCLEOTIDE SEQUENCE [LARGE SCALE GENOMIC DNA]</scope>
    <source>
        <strain evidence="14">DSM 27981</strain>
    </source>
</reference>
<comment type="subcellular location">
    <subcellularLocation>
        <location evidence="2">Membrane</location>
        <topology evidence="2">Multi-pass membrane protein</topology>
    </subcellularLocation>
</comment>
<keyword evidence="6 11" id="KW-0378">Hydrolase</keyword>
<dbReference type="SUPFAM" id="SSF50156">
    <property type="entry name" value="PDZ domain-like"/>
    <property type="match status" value="2"/>
</dbReference>
<dbReference type="PANTHER" id="PTHR42837:SF2">
    <property type="entry name" value="MEMBRANE METALLOPROTEASE ARASP2, CHLOROPLASTIC-RELATED"/>
    <property type="match status" value="1"/>
</dbReference>
<dbReference type="AlphaFoldDB" id="A0A1I2F5R1"/>
<dbReference type="GO" id="GO:0006508">
    <property type="term" value="P:proteolysis"/>
    <property type="evidence" value="ECO:0007669"/>
    <property type="project" value="UniProtKB-KW"/>
</dbReference>
<keyword evidence="14" id="KW-1185">Reference proteome</keyword>
<evidence type="ECO:0000313" key="13">
    <source>
        <dbReference type="EMBL" id="SFF00309.1"/>
    </source>
</evidence>
<dbReference type="Pfam" id="PF02163">
    <property type="entry name" value="Peptidase_M50"/>
    <property type="match status" value="1"/>
</dbReference>
<evidence type="ECO:0000259" key="12">
    <source>
        <dbReference type="SMART" id="SM00228"/>
    </source>
</evidence>
<evidence type="ECO:0000256" key="7">
    <source>
        <dbReference type="ARBA" id="ARBA00022833"/>
    </source>
</evidence>
<dbReference type="InterPro" id="IPR041489">
    <property type="entry name" value="PDZ_6"/>
</dbReference>
<dbReference type="Pfam" id="PF17820">
    <property type="entry name" value="PDZ_6"/>
    <property type="match status" value="1"/>
</dbReference>
<dbReference type="CDD" id="cd23081">
    <property type="entry name" value="cpPDZ_EcRseP-like"/>
    <property type="match status" value="1"/>
</dbReference>
<dbReference type="InterPro" id="IPR036034">
    <property type="entry name" value="PDZ_sf"/>
</dbReference>
<evidence type="ECO:0000256" key="6">
    <source>
        <dbReference type="ARBA" id="ARBA00022801"/>
    </source>
</evidence>
<dbReference type="STRING" id="1177982.SAMN04489711_109143"/>
<dbReference type="EMBL" id="FONX01000009">
    <property type="protein sequence ID" value="SFF00309.1"/>
    <property type="molecule type" value="Genomic_DNA"/>
</dbReference>
<evidence type="ECO:0000256" key="3">
    <source>
        <dbReference type="ARBA" id="ARBA00007931"/>
    </source>
</evidence>
<evidence type="ECO:0000256" key="11">
    <source>
        <dbReference type="RuleBase" id="RU362031"/>
    </source>
</evidence>
<keyword evidence="10 11" id="KW-0472">Membrane</keyword>
<organism evidence="13 14">
    <name type="scientific">Paracidovorax wautersii</name>
    <dbReference type="NCBI Taxonomy" id="1177982"/>
    <lineage>
        <taxon>Bacteria</taxon>
        <taxon>Pseudomonadati</taxon>
        <taxon>Pseudomonadota</taxon>
        <taxon>Betaproteobacteria</taxon>
        <taxon>Burkholderiales</taxon>
        <taxon>Comamonadaceae</taxon>
        <taxon>Paracidovorax</taxon>
    </lineage>
</organism>
<keyword evidence="9 11" id="KW-0482">Metalloprotease</keyword>
<feature type="transmembrane region" description="Helical" evidence="11">
    <location>
        <begin position="432"/>
        <end position="450"/>
    </location>
</feature>
<evidence type="ECO:0000256" key="4">
    <source>
        <dbReference type="ARBA" id="ARBA00022670"/>
    </source>
</evidence>
<sequence>MLLTLAAFVVALGLLIAVHEYGHYRVAVACGVKVLRFSIGFGKPLLRWQPQGSPTEFVIGAIPLGGYVRMLDEREAPVPEEERHLAFNNQPLRSRAAIVAAGPVANLLLAVVLYAAVSWLGIQEPKAYLASPVAGSVAERAGLQGGDLVLSGALDGDEAEPVRSFEDLRWLLTRGALDGNNLRLEVQPASGTAPRQYMLELAQMGSREADAQLFRKIGIVGPWTRPVLGGVMPGGAAERAGLREGDVVRQIGSTPVVDGQQLRDLIRASVRDGKPLAQPWSIERGGQPMTVQVTPEMHLDGGVPIGRIAAYVGAPPQLVTVRSGPLEGIWKGATRTWEVSMLTLKMMGRMVIGEASLKNLSGPLTIADYAGRSASLGLTQYLAFLALISVSLGVLNLLPLPVLDGGHLMYYLWEGLTGKGVSEAWMDRLQRGGVAVLLLMMSIALFNDVTRLFG</sequence>
<dbReference type="PANTHER" id="PTHR42837">
    <property type="entry name" value="REGULATOR OF SIGMA-E PROTEASE RSEP"/>
    <property type="match status" value="1"/>
</dbReference>
<dbReference type="SMART" id="SM00228">
    <property type="entry name" value="PDZ"/>
    <property type="match status" value="2"/>
</dbReference>
<comment type="cofactor">
    <cofactor evidence="1 11">
        <name>Zn(2+)</name>
        <dbReference type="ChEBI" id="CHEBI:29105"/>
    </cofactor>
</comment>
<protein>
    <recommendedName>
        <fullName evidence="11">Zinc metalloprotease</fullName>
        <ecNumber evidence="11">3.4.24.-</ecNumber>
    </recommendedName>
</protein>
<keyword evidence="5 11" id="KW-0812">Transmembrane</keyword>
<feature type="transmembrane region" description="Helical" evidence="11">
    <location>
        <begin position="381"/>
        <end position="403"/>
    </location>
</feature>
<evidence type="ECO:0000256" key="2">
    <source>
        <dbReference type="ARBA" id="ARBA00004141"/>
    </source>
</evidence>
<feature type="domain" description="PDZ" evidence="12">
    <location>
        <begin position="116"/>
        <end position="190"/>
    </location>
</feature>
<dbReference type="InterPro" id="IPR008915">
    <property type="entry name" value="Peptidase_M50"/>
</dbReference>
<comment type="similarity">
    <text evidence="3 11">Belongs to the peptidase M50B family.</text>
</comment>